<evidence type="ECO:0000313" key="3">
    <source>
        <dbReference type="Proteomes" id="UP000002964"/>
    </source>
</evidence>
<dbReference type="PANTHER" id="PTHR30615">
    <property type="entry name" value="UNCHARACTERIZED PROTEIN YJBQ-RELATED"/>
    <property type="match status" value="1"/>
</dbReference>
<protein>
    <submittedName>
        <fullName evidence="2">Secondary thiamine-phosphate synthase enzyme</fullName>
    </submittedName>
</protein>
<comment type="similarity">
    <text evidence="1">Belongs to the UPF0047 family.</text>
</comment>
<organism evidence="2 3">
    <name type="scientific">Thiorhodovibrio frisius</name>
    <dbReference type="NCBI Taxonomy" id="631362"/>
    <lineage>
        <taxon>Bacteria</taxon>
        <taxon>Pseudomonadati</taxon>
        <taxon>Pseudomonadota</taxon>
        <taxon>Gammaproteobacteria</taxon>
        <taxon>Chromatiales</taxon>
        <taxon>Chromatiaceae</taxon>
        <taxon>Thiorhodovibrio</taxon>
    </lineage>
</organism>
<dbReference type="PANTHER" id="PTHR30615:SF8">
    <property type="entry name" value="UPF0047 PROTEIN C4A8.02C"/>
    <property type="match status" value="1"/>
</dbReference>
<dbReference type="EMBL" id="JH603169">
    <property type="protein sequence ID" value="EIC22528.1"/>
    <property type="molecule type" value="Genomic_DNA"/>
</dbReference>
<evidence type="ECO:0000313" key="2">
    <source>
        <dbReference type="EMBL" id="EIC22528.1"/>
    </source>
</evidence>
<gene>
    <name evidence="2" type="ORF">Thi970DRAFT_02795</name>
</gene>
<dbReference type="NCBIfam" id="TIGR00149">
    <property type="entry name" value="TIGR00149_YjbQ"/>
    <property type="match status" value="1"/>
</dbReference>
<dbReference type="RefSeq" id="WP_009149441.1">
    <property type="nucleotide sequence ID" value="NZ_CP121471.1"/>
</dbReference>
<dbReference type="eggNOG" id="COG0432">
    <property type="taxonomic scope" value="Bacteria"/>
</dbReference>
<accession>H8Z1H9</accession>
<dbReference type="HOGENOM" id="CLU_096980_1_2_6"/>
<evidence type="ECO:0000256" key="1">
    <source>
        <dbReference type="ARBA" id="ARBA00005534"/>
    </source>
</evidence>
<dbReference type="Pfam" id="PF01894">
    <property type="entry name" value="YjbQ"/>
    <property type="match status" value="1"/>
</dbReference>
<name>H8Z1H9_9GAMM</name>
<dbReference type="InterPro" id="IPR001602">
    <property type="entry name" value="UPF0047_YjbQ-like"/>
</dbReference>
<reference evidence="2 3" key="2">
    <citation type="submission" date="2011-11" db="EMBL/GenBank/DDBJ databases">
        <authorList>
            <consortium name="US DOE Joint Genome Institute"/>
            <person name="Lucas S."/>
            <person name="Han J."/>
            <person name="Lapidus A."/>
            <person name="Cheng J.-F."/>
            <person name="Goodwin L."/>
            <person name="Pitluck S."/>
            <person name="Peters L."/>
            <person name="Ovchinnikova G."/>
            <person name="Zhang X."/>
            <person name="Detter J.C."/>
            <person name="Han C."/>
            <person name="Tapia R."/>
            <person name="Land M."/>
            <person name="Hauser L."/>
            <person name="Kyrpides N."/>
            <person name="Ivanova N."/>
            <person name="Pagani I."/>
            <person name="Vogl K."/>
            <person name="Liu Z."/>
            <person name="Overmann J."/>
            <person name="Frigaard N.-U."/>
            <person name="Bryant D."/>
            <person name="Woyke T."/>
        </authorList>
    </citation>
    <scope>NUCLEOTIDE SEQUENCE [LARGE SCALE GENOMIC DNA]</scope>
    <source>
        <strain evidence="2 3">970</strain>
    </source>
</reference>
<dbReference type="Gene3D" id="2.60.120.460">
    <property type="entry name" value="YjbQ-like"/>
    <property type="match status" value="1"/>
</dbReference>
<sequence length="142" mass="16152">MQMVLDELTLATHHPIEIIDVGQQVRERCNRAGIRSGLATLISRHTTARVNLNEREPQLQQDMLTFLKRFIPRDGDYQHNIAPVDDRDNAHAHLLGLFMNASESIPIVDGELLLGEWQSVFFVELDGPRPSRTLTLQFLGQD</sequence>
<dbReference type="PIRSF" id="PIRSF004681">
    <property type="entry name" value="UCP004681"/>
    <property type="match status" value="1"/>
</dbReference>
<dbReference type="SUPFAM" id="SSF111038">
    <property type="entry name" value="YjbQ-like"/>
    <property type="match status" value="1"/>
</dbReference>
<dbReference type="OrthoDB" id="9801725at2"/>
<dbReference type="AlphaFoldDB" id="H8Z1H9"/>
<dbReference type="STRING" id="631362.Thi970DRAFT_02795"/>
<proteinExistence type="inferred from homology"/>
<dbReference type="Proteomes" id="UP000002964">
    <property type="component" value="Unassembled WGS sequence"/>
</dbReference>
<dbReference type="InterPro" id="IPR035917">
    <property type="entry name" value="YjbQ-like_sf"/>
</dbReference>
<reference evidence="3" key="1">
    <citation type="submission" date="2011-06" db="EMBL/GenBank/DDBJ databases">
        <authorList>
            <consortium name="US DOE Joint Genome Institute (JGI-PGF)"/>
            <person name="Lucas S."/>
            <person name="Han J."/>
            <person name="Lapidus A."/>
            <person name="Cheng J.-F."/>
            <person name="Goodwin L."/>
            <person name="Pitluck S."/>
            <person name="Peters L."/>
            <person name="Land M.L."/>
            <person name="Hauser L."/>
            <person name="Vogl K."/>
            <person name="Liu Z."/>
            <person name="Overmann J."/>
            <person name="Frigaard N.-U."/>
            <person name="Bryant D.A."/>
            <person name="Woyke T.J."/>
        </authorList>
    </citation>
    <scope>NUCLEOTIDE SEQUENCE [LARGE SCALE GENOMIC DNA]</scope>
    <source>
        <strain evidence="3">970</strain>
    </source>
</reference>
<keyword evidence="3" id="KW-1185">Reference proteome</keyword>